<evidence type="ECO:0000256" key="1">
    <source>
        <dbReference type="ARBA" id="ARBA00022723"/>
    </source>
</evidence>
<gene>
    <name evidence="6" type="ORF">S01H4_02153</name>
</gene>
<dbReference type="EMBL" id="BART01000449">
    <property type="protein sequence ID" value="GAG72498.1"/>
    <property type="molecule type" value="Genomic_DNA"/>
</dbReference>
<dbReference type="InterPro" id="IPR004843">
    <property type="entry name" value="Calcineurin-like_PHP"/>
</dbReference>
<dbReference type="Gene3D" id="3.60.21.40">
    <property type="entry name" value="GpdQ, catalytic alpha/beta sandwich domain"/>
    <property type="match status" value="1"/>
</dbReference>
<dbReference type="AlphaFoldDB" id="X1AIP8"/>
<dbReference type="SUPFAM" id="SSF56300">
    <property type="entry name" value="Metallo-dependent phosphatases"/>
    <property type="match status" value="2"/>
</dbReference>
<sequence length="452" mass="52473">MKTTSIKVANPTISEGVKKRFLIISDTHISNSESDFNLAAFKKGIEQINKLKNIDYIIHLGDLTQNGTLLEFEYAKTLMSEIKQKVPVQYVIGNHDALNVGYLLFEEMIGERHFEIEDENFFLLALDSTIPDLATGKINYRTMMRVKNLLLDRPNKMKVVCFHHQLIPIPHTGKERSAILDSGDMLQVLKECGVHLVLNGHRHISNLYTINFGNRDLLAFNSGTFSSNKTRYRENFTYNIIDLNNDIFRFNIIPILQQEKFKKEIFRKVSTYSLRKKKKDEKPFCKIIHFFDSSLSPDDKKTEQTFNKLIQKINNQNDISIVLHSGNVTKNSYKEEYEFARERLKEITYPYIVVPGINDVKPNGYQLWLKNIGDLDSTYEDDKLVVLALDTTTFNSKFGRIGRRRIKEISEQTMKKSREKVICVLCHHEIIPTPMSVWKTELCDKIKTSNFQ</sequence>
<dbReference type="Pfam" id="PF00149">
    <property type="entry name" value="Metallophos"/>
    <property type="match status" value="1"/>
</dbReference>
<dbReference type="InterPro" id="IPR042283">
    <property type="entry name" value="GpdQ_catalytic"/>
</dbReference>
<comment type="similarity">
    <text evidence="4">Belongs to the cyclic nucleotide phosphodiesterase class-III family.</text>
</comment>
<evidence type="ECO:0000256" key="4">
    <source>
        <dbReference type="ARBA" id="ARBA00025742"/>
    </source>
</evidence>
<reference evidence="6" key="1">
    <citation type="journal article" date="2014" name="Front. Microbiol.">
        <title>High frequency of phylogenetically diverse reductive dehalogenase-homologous genes in deep subseafloor sedimentary metagenomes.</title>
        <authorList>
            <person name="Kawai M."/>
            <person name="Futagami T."/>
            <person name="Toyoda A."/>
            <person name="Takaki Y."/>
            <person name="Nishi S."/>
            <person name="Hori S."/>
            <person name="Arai W."/>
            <person name="Tsubouchi T."/>
            <person name="Morono Y."/>
            <person name="Uchiyama I."/>
            <person name="Ito T."/>
            <person name="Fujiyama A."/>
            <person name="Inagaki F."/>
            <person name="Takami H."/>
        </authorList>
    </citation>
    <scope>NUCLEOTIDE SEQUENCE</scope>
    <source>
        <strain evidence="6">Expedition CK06-06</strain>
    </source>
</reference>
<protein>
    <recommendedName>
        <fullName evidence="5">Calcineurin-like phosphoesterase domain-containing protein</fullName>
    </recommendedName>
</protein>
<evidence type="ECO:0000313" key="6">
    <source>
        <dbReference type="EMBL" id="GAG72498.1"/>
    </source>
</evidence>
<name>X1AIP8_9ZZZZ</name>
<dbReference type="InterPro" id="IPR050884">
    <property type="entry name" value="CNP_phosphodiesterase-III"/>
</dbReference>
<dbReference type="GO" id="GO:0016787">
    <property type="term" value="F:hydrolase activity"/>
    <property type="evidence" value="ECO:0007669"/>
    <property type="project" value="UniProtKB-KW"/>
</dbReference>
<keyword evidence="3" id="KW-0408">Iron</keyword>
<organism evidence="6">
    <name type="scientific">marine sediment metagenome</name>
    <dbReference type="NCBI Taxonomy" id="412755"/>
    <lineage>
        <taxon>unclassified sequences</taxon>
        <taxon>metagenomes</taxon>
        <taxon>ecological metagenomes</taxon>
    </lineage>
</organism>
<proteinExistence type="inferred from homology"/>
<keyword evidence="2" id="KW-0378">Hydrolase</keyword>
<evidence type="ECO:0000256" key="2">
    <source>
        <dbReference type="ARBA" id="ARBA00022801"/>
    </source>
</evidence>
<dbReference type="InterPro" id="IPR029052">
    <property type="entry name" value="Metallo-depent_PP-like"/>
</dbReference>
<dbReference type="Gene3D" id="3.60.21.10">
    <property type="match status" value="1"/>
</dbReference>
<dbReference type="PANTHER" id="PTHR42988:SF2">
    <property type="entry name" value="CYCLIC NUCLEOTIDE PHOSPHODIESTERASE CBUA0032-RELATED"/>
    <property type="match status" value="1"/>
</dbReference>
<dbReference type="GO" id="GO:0046872">
    <property type="term" value="F:metal ion binding"/>
    <property type="evidence" value="ECO:0007669"/>
    <property type="project" value="UniProtKB-KW"/>
</dbReference>
<evidence type="ECO:0000259" key="5">
    <source>
        <dbReference type="Pfam" id="PF00149"/>
    </source>
</evidence>
<accession>X1AIP8</accession>
<comment type="caution">
    <text evidence="6">The sequence shown here is derived from an EMBL/GenBank/DDBJ whole genome shotgun (WGS) entry which is preliminary data.</text>
</comment>
<keyword evidence="1" id="KW-0479">Metal-binding</keyword>
<feature type="domain" description="Calcineurin-like phosphoesterase" evidence="5">
    <location>
        <begin position="20"/>
        <end position="204"/>
    </location>
</feature>
<evidence type="ECO:0000256" key="3">
    <source>
        <dbReference type="ARBA" id="ARBA00023004"/>
    </source>
</evidence>
<dbReference type="PANTHER" id="PTHR42988">
    <property type="entry name" value="PHOSPHOHYDROLASE"/>
    <property type="match status" value="1"/>
</dbReference>